<dbReference type="OrthoDB" id="6346242at2759"/>
<dbReference type="GO" id="GO:0005938">
    <property type="term" value="C:cell cortex"/>
    <property type="evidence" value="ECO:0007669"/>
    <property type="project" value="TreeGrafter"/>
</dbReference>
<evidence type="ECO:0000313" key="2">
    <source>
        <dbReference type="EMBL" id="KAF7277577.1"/>
    </source>
</evidence>
<evidence type="ECO:0000259" key="1">
    <source>
        <dbReference type="Pfam" id="PF23328"/>
    </source>
</evidence>
<dbReference type="PANTHER" id="PTHR39387">
    <property type="entry name" value="SHAVENOID, ISOFORM B"/>
    <property type="match status" value="1"/>
</dbReference>
<dbReference type="Pfam" id="PF23328">
    <property type="entry name" value="Sha_B_N"/>
    <property type="match status" value="1"/>
</dbReference>
<evidence type="ECO:0000313" key="3">
    <source>
        <dbReference type="Proteomes" id="UP000625711"/>
    </source>
</evidence>
<dbReference type="PANTHER" id="PTHR39387:SF1">
    <property type="entry name" value="SHAVENOID, ISOFORM B"/>
    <property type="match status" value="1"/>
</dbReference>
<feature type="domain" description="Shavenoid isoform B-like N-terminal" evidence="1">
    <location>
        <begin position="4"/>
        <end position="49"/>
    </location>
</feature>
<protein>
    <recommendedName>
        <fullName evidence="1">Shavenoid isoform B-like N-terminal domain-containing protein</fullName>
    </recommendedName>
</protein>
<dbReference type="Proteomes" id="UP000625711">
    <property type="component" value="Unassembled WGS sequence"/>
</dbReference>
<accession>A0A834IAI4</accession>
<gene>
    <name evidence="2" type="ORF">GWI33_006542</name>
</gene>
<dbReference type="InterPro" id="IPR057507">
    <property type="entry name" value="Sha_B-like_N"/>
</dbReference>
<dbReference type="GO" id="GO:0035317">
    <property type="term" value="P:imaginal disc-derived wing hair organization"/>
    <property type="evidence" value="ECO:0007669"/>
    <property type="project" value="TreeGrafter"/>
</dbReference>
<sequence length="73" mass="8096">KLYRCNEETCIGLSSGTATPVNSEDLCTCRCHSHLPAYREDLGICVDDFNDVGIDVNAKDGGELSMLEKRFLR</sequence>
<keyword evidence="3" id="KW-1185">Reference proteome</keyword>
<dbReference type="AlphaFoldDB" id="A0A834IAI4"/>
<feature type="non-terminal residue" evidence="2">
    <location>
        <position position="1"/>
    </location>
</feature>
<proteinExistence type="predicted"/>
<name>A0A834IAI4_RHYFE</name>
<reference evidence="2" key="1">
    <citation type="submission" date="2020-08" db="EMBL/GenBank/DDBJ databases">
        <title>Genome sequencing and assembly of the red palm weevil Rhynchophorus ferrugineus.</title>
        <authorList>
            <person name="Dias G.B."/>
            <person name="Bergman C.M."/>
            <person name="Manee M."/>
        </authorList>
    </citation>
    <scope>NUCLEOTIDE SEQUENCE</scope>
    <source>
        <strain evidence="2">AA-2017</strain>
        <tissue evidence="2">Whole larva</tissue>
    </source>
</reference>
<dbReference type="EMBL" id="JAACXV010000707">
    <property type="protein sequence ID" value="KAF7277577.1"/>
    <property type="molecule type" value="Genomic_DNA"/>
</dbReference>
<organism evidence="2 3">
    <name type="scientific">Rhynchophorus ferrugineus</name>
    <name type="common">Red palm weevil</name>
    <name type="synonym">Curculio ferrugineus</name>
    <dbReference type="NCBI Taxonomy" id="354439"/>
    <lineage>
        <taxon>Eukaryota</taxon>
        <taxon>Metazoa</taxon>
        <taxon>Ecdysozoa</taxon>
        <taxon>Arthropoda</taxon>
        <taxon>Hexapoda</taxon>
        <taxon>Insecta</taxon>
        <taxon>Pterygota</taxon>
        <taxon>Neoptera</taxon>
        <taxon>Endopterygota</taxon>
        <taxon>Coleoptera</taxon>
        <taxon>Polyphaga</taxon>
        <taxon>Cucujiformia</taxon>
        <taxon>Curculionidae</taxon>
        <taxon>Dryophthorinae</taxon>
        <taxon>Rhynchophorus</taxon>
    </lineage>
</organism>
<comment type="caution">
    <text evidence="2">The sequence shown here is derived from an EMBL/GenBank/DDBJ whole genome shotgun (WGS) entry which is preliminary data.</text>
</comment>